<dbReference type="Pfam" id="PF01206">
    <property type="entry name" value="TusA"/>
    <property type="match status" value="1"/>
</dbReference>
<evidence type="ECO:0000313" key="2">
    <source>
        <dbReference type="EMBL" id="ARP98768.1"/>
    </source>
</evidence>
<comment type="similarity">
    <text evidence="1">Belongs to the sulfur carrier protein TusA family.</text>
</comment>
<sequence>MTMTEKVINLRGLKCPLPALRTRKILRGMAAGEVILVECTDPLASIDIPNLINQTGDALEAAERADDVLTFRIRKV</sequence>
<name>A0A1W6ZMZ1_9HYPH</name>
<dbReference type="RefSeq" id="WP_425349674.1">
    <property type="nucleotide sequence ID" value="NZ_CP021112.1"/>
</dbReference>
<dbReference type="PROSITE" id="PS01148">
    <property type="entry name" value="UPF0033"/>
    <property type="match status" value="1"/>
</dbReference>
<organism evidence="2 3">
    <name type="scientific">Pseudorhodoplanes sinuspersici</name>
    <dbReference type="NCBI Taxonomy" id="1235591"/>
    <lineage>
        <taxon>Bacteria</taxon>
        <taxon>Pseudomonadati</taxon>
        <taxon>Pseudomonadota</taxon>
        <taxon>Alphaproteobacteria</taxon>
        <taxon>Hyphomicrobiales</taxon>
        <taxon>Pseudorhodoplanes</taxon>
    </lineage>
</organism>
<dbReference type="EMBL" id="CP021112">
    <property type="protein sequence ID" value="ARP98768.1"/>
    <property type="molecule type" value="Genomic_DNA"/>
</dbReference>
<dbReference type="KEGG" id="psin:CAK95_06535"/>
<dbReference type="Proteomes" id="UP000194137">
    <property type="component" value="Chromosome"/>
</dbReference>
<keyword evidence="3" id="KW-1185">Reference proteome</keyword>
<dbReference type="SUPFAM" id="SSF64307">
    <property type="entry name" value="SirA-like"/>
    <property type="match status" value="1"/>
</dbReference>
<protein>
    <submittedName>
        <fullName evidence="2">Preprotein translocase subunit TatB</fullName>
    </submittedName>
</protein>
<reference evidence="2 3" key="1">
    <citation type="submission" date="2017-05" db="EMBL/GenBank/DDBJ databases">
        <title>Full genome sequence of Pseudorhodoplanes sinuspersici.</title>
        <authorList>
            <person name="Dastgheib S.M.M."/>
            <person name="Shavandi M."/>
            <person name="Tirandaz H."/>
        </authorList>
    </citation>
    <scope>NUCLEOTIDE SEQUENCE [LARGE SCALE GENOMIC DNA]</scope>
    <source>
        <strain evidence="2 3">RIPI110</strain>
    </source>
</reference>
<dbReference type="PANTHER" id="PTHR33279:SF6">
    <property type="entry name" value="SULFUR CARRIER PROTEIN YEDF-RELATED"/>
    <property type="match status" value="1"/>
</dbReference>
<accession>A0A1W6ZMZ1</accession>
<dbReference type="InterPro" id="IPR001455">
    <property type="entry name" value="TusA-like"/>
</dbReference>
<proteinExistence type="inferred from homology"/>
<dbReference type="AlphaFoldDB" id="A0A1W6ZMZ1"/>
<dbReference type="STRING" id="1235591.CAK95_06535"/>
<gene>
    <name evidence="2" type="ORF">CAK95_06535</name>
</gene>
<dbReference type="Gene3D" id="3.30.110.40">
    <property type="entry name" value="TusA-like domain"/>
    <property type="match status" value="1"/>
</dbReference>
<evidence type="ECO:0000256" key="1">
    <source>
        <dbReference type="ARBA" id="ARBA00008984"/>
    </source>
</evidence>
<evidence type="ECO:0000313" key="3">
    <source>
        <dbReference type="Proteomes" id="UP000194137"/>
    </source>
</evidence>
<dbReference type="CDD" id="cd00291">
    <property type="entry name" value="SirA_YedF_YeeD"/>
    <property type="match status" value="1"/>
</dbReference>
<dbReference type="InterPro" id="IPR036868">
    <property type="entry name" value="TusA-like_sf"/>
</dbReference>
<dbReference type="PANTHER" id="PTHR33279">
    <property type="entry name" value="SULFUR CARRIER PROTEIN YEDF-RELATED"/>
    <property type="match status" value="1"/>
</dbReference>